<reference evidence="1" key="2">
    <citation type="submission" date="2023-02" db="EMBL/GenBank/DDBJ databases">
        <authorList>
            <consortium name="DOE Joint Genome Institute"/>
            <person name="Mondo S.J."/>
            <person name="Chang Y."/>
            <person name="Wang Y."/>
            <person name="Ahrendt S."/>
            <person name="Andreopoulos W."/>
            <person name="Barry K."/>
            <person name="Beard J."/>
            <person name="Benny G.L."/>
            <person name="Blankenship S."/>
            <person name="Bonito G."/>
            <person name="Cuomo C."/>
            <person name="Desiro A."/>
            <person name="Gervers K.A."/>
            <person name="Hundley H."/>
            <person name="Kuo A."/>
            <person name="LaButti K."/>
            <person name="Lang B.F."/>
            <person name="Lipzen A."/>
            <person name="O'Donnell K."/>
            <person name="Pangilinan J."/>
            <person name="Reynolds N."/>
            <person name="Sandor L."/>
            <person name="Smith M.W."/>
            <person name="Tsang A."/>
            <person name="Grigoriev I.V."/>
            <person name="Stajich J.E."/>
            <person name="Spatafora J.W."/>
        </authorList>
    </citation>
    <scope>NUCLEOTIDE SEQUENCE</scope>
    <source>
        <strain evidence="1">RSA 2281</strain>
    </source>
</reference>
<proteinExistence type="predicted"/>
<name>A0AAD5JYY6_9FUNG</name>
<protein>
    <submittedName>
        <fullName evidence="1">Uncharacterized protein</fullName>
    </submittedName>
</protein>
<evidence type="ECO:0000313" key="2">
    <source>
        <dbReference type="Proteomes" id="UP001209540"/>
    </source>
</evidence>
<keyword evidence="2" id="KW-1185">Reference proteome</keyword>
<dbReference type="Proteomes" id="UP001209540">
    <property type="component" value="Unassembled WGS sequence"/>
</dbReference>
<comment type="caution">
    <text evidence="1">The sequence shown here is derived from an EMBL/GenBank/DDBJ whole genome shotgun (WGS) entry which is preliminary data.</text>
</comment>
<feature type="non-terminal residue" evidence="1">
    <location>
        <position position="81"/>
    </location>
</feature>
<dbReference type="AlphaFoldDB" id="A0AAD5JYY6"/>
<sequence length="81" mass="9171">LVHLCWTNAIPSEGGKSQPVTIIIKRQQPEYKDSIGYGEAKVNKDSSKRYRLSMDTLHLAIFNKNTIDVNKLESALAFQIH</sequence>
<feature type="non-terminal residue" evidence="1">
    <location>
        <position position="1"/>
    </location>
</feature>
<reference evidence="1" key="1">
    <citation type="journal article" date="2022" name="IScience">
        <title>Evolution of zygomycete secretomes and the origins of terrestrial fungal ecologies.</title>
        <authorList>
            <person name="Chang Y."/>
            <person name="Wang Y."/>
            <person name="Mondo S."/>
            <person name="Ahrendt S."/>
            <person name="Andreopoulos W."/>
            <person name="Barry K."/>
            <person name="Beard J."/>
            <person name="Benny G.L."/>
            <person name="Blankenship S."/>
            <person name="Bonito G."/>
            <person name="Cuomo C."/>
            <person name="Desiro A."/>
            <person name="Gervers K.A."/>
            <person name="Hundley H."/>
            <person name="Kuo A."/>
            <person name="LaButti K."/>
            <person name="Lang B.F."/>
            <person name="Lipzen A."/>
            <person name="O'Donnell K."/>
            <person name="Pangilinan J."/>
            <person name="Reynolds N."/>
            <person name="Sandor L."/>
            <person name="Smith M.E."/>
            <person name="Tsang A."/>
            <person name="Grigoriev I.V."/>
            <person name="Stajich J.E."/>
            <person name="Spatafora J.W."/>
        </authorList>
    </citation>
    <scope>NUCLEOTIDE SEQUENCE</scope>
    <source>
        <strain evidence="1">RSA 2281</strain>
    </source>
</reference>
<organism evidence="1 2">
    <name type="scientific">Phascolomyces articulosus</name>
    <dbReference type="NCBI Taxonomy" id="60185"/>
    <lineage>
        <taxon>Eukaryota</taxon>
        <taxon>Fungi</taxon>
        <taxon>Fungi incertae sedis</taxon>
        <taxon>Mucoromycota</taxon>
        <taxon>Mucoromycotina</taxon>
        <taxon>Mucoromycetes</taxon>
        <taxon>Mucorales</taxon>
        <taxon>Lichtheimiaceae</taxon>
        <taxon>Phascolomyces</taxon>
    </lineage>
</organism>
<evidence type="ECO:0000313" key="1">
    <source>
        <dbReference type="EMBL" id="KAI9260727.1"/>
    </source>
</evidence>
<gene>
    <name evidence="1" type="ORF">BDA99DRAFT_416426</name>
</gene>
<dbReference type="EMBL" id="JAIXMP010000016">
    <property type="protein sequence ID" value="KAI9260727.1"/>
    <property type="molecule type" value="Genomic_DNA"/>
</dbReference>
<accession>A0AAD5JYY6</accession>